<reference evidence="1" key="1">
    <citation type="submission" date="2018-05" db="EMBL/GenBank/DDBJ databases">
        <authorList>
            <person name="Lanie J.A."/>
            <person name="Ng W.-L."/>
            <person name="Kazmierczak K.M."/>
            <person name="Andrzejewski T.M."/>
            <person name="Davidsen T.M."/>
            <person name="Wayne K.J."/>
            <person name="Tettelin H."/>
            <person name="Glass J.I."/>
            <person name="Rusch D."/>
            <person name="Podicherti R."/>
            <person name="Tsui H.-C.T."/>
            <person name="Winkler M.E."/>
        </authorList>
    </citation>
    <scope>NUCLEOTIDE SEQUENCE</scope>
</reference>
<dbReference type="EMBL" id="UINC01141469">
    <property type="protein sequence ID" value="SVD29215.1"/>
    <property type="molecule type" value="Genomic_DNA"/>
</dbReference>
<sequence length="22" mass="2623">MELESTQDYYLETIGLVSFWPT</sequence>
<protein>
    <submittedName>
        <fullName evidence="1">Uncharacterized protein</fullName>
    </submittedName>
</protein>
<name>A0A382U5N6_9ZZZZ</name>
<accession>A0A382U5N6</accession>
<evidence type="ECO:0000313" key="1">
    <source>
        <dbReference type="EMBL" id="SVD29215.1"/>
    </source>
</evidence>
<proteinExistence type="predicted"/>
<dbReference type="AlphaFoldDB" id="A0A382U5N6"/>
<organism evidence="1">
    <name type="scientific">marine metagenome</name>
    <dbReference type="NCBI Taxonomy" id="408172"/>
    <lineage>
        <taxon>unclassified sequences</taxon>
        <taxon>metagenomes</taxon>
        <taxon>ecological metagenomes</taxon>
    </lineage>
</organism>
<gene>
    <name evidence="1" type="ORF">METZ01_LOCUS382069</name>
</gene>